<dbReference type="SMART" id="SM00252">
    <property type="entry name" value="SH2"/>
    <property type="match status" value="1"/>
</dbReference>
<dbReference type="GO" id="GO:0004726">
    <property type="term" value="F:non-membrane spanning protein tyrosine phosphatase activity"/>
    <property type="evidence" value="ECO:0007669"/>
    <property type="project" value="TreeGrafter"/>
</dbReference>
<dbReference type="AlphaFoldDB" id="A0A0M3JH63"/>
<dbReference type="GO" id="GO:0005737">
    <property type="term" value="C:cytoplasm"/>
    <property type="evidence" value="ECO:0007669"/>
    <property type="project" value="TreeGrafter"/>
</dbReference>
<protein>
    <recommendedName>
        <fullName evidence="1">protein-tyrosine-phosphatase</fullName>
        <ecNumber evidence="1">3.1.3.48</ecNumber>
    </recommendedName>
</protein>
<dbReference type="PROSITE" id="PS50001">
    <property type="entry name" value="SH2"/>
    <property type="match status" value="1"/>
</dbReference>
<gene>
    <name evidence="6" type="ORF">ASIM_LOCUS6742</name>
</gene>
<dbReference type="SUPFAM" id="SSF55550">
    <property type="entry name" value="SH2 domain"/>
    <property type="match status" value="1"/>
</dbReference>
<dbReference type="PRINTS" id="PR00401">
    <property type="entry name" value="SH2DOMAIN"/>
</dbReference>
<dbReference type="Proteomes" id="UP000267096">
    <property type="component" value="Unassembled WGS sequence"/>
</dbReference>
<dbReference type="EC" id="3.1.3.48" evidence="1"/>
<evidence type="ECO:0000256" key="1">
    <source>
        <dbReference type="ARBA" id="ARBA00013064"/>
    </source>
</evidence>
<dbReference type="GO" id="GO:0035556">
    <property type="term" value="P:intracellular signal transduction"/>
    <property type="evidence" value="ECO:0007669"/>
    <property type="project" value="TreeGrafter"/>
</dbReference>
<keyword evidence="2" id="KW-0378">Hydrolase</keyword>
<dbReference type="InterPro" id="IPR052123">
    <property type="entry name" value="Non-rcpt_Tyr_Phosphatase"/>
</dbReference>
<evidence type="ECO:0000313" key="7">
    <source>
        <dbReference type="Proteomes" id="UP000267096"/>
    </source>
</evidence>
<dbReference type="CDD" id="cd10340">
    <property type="entry name" value="SH2_N-SH2_SHP_like"/>
    <property type="match status" value="1"/>
</dbReference>
<proteinExistence type="predicted"/>
<keyword evidence="7" id="KW-1185">Reference proteome</keyword>
<sequence>MSFRPSNFYYPVSGIEAERLLKTYGNEGSFLARPSASSPSDYTLSVHRGPKITHVKIQNNGDCLDLNGGGTFASLSELVQFCVENPCQLREKDGETITMK</sequence>
<dbReference type="GO" id="GO:0001784">
    <property type="term" value="F:phosphotyrosine residue binding"/>
    <property type="evidence" value="ECO:0007669"/>
    <property type="project" value="TreeGrafter"/>
</dbReference>
<dbReference type="GO" id="GO:0000278">
    <property type="term" value="P:mitotic cell cycle"/>
    <property type="evidence" value="ECO:0007669"/>
    <property type="project" value="TreeGrafter"/>
</dbReference>
<dbReference type="PANTHER" id="PTHR46257">
    <property type="entry name" value="TYROSINE-PROTEIN PHOSPHATASE CORKSCREW"/>
    <property type="match status" value="1"/>
</dbReference>
<dbReference type="EMBL" id="UYRR01015119">
    <property type="protein sequence ID" value="VDK27698.1"/>
    <property type="molecule type" value="Genomic_DNA"/>
</dbReference>
<dbReference type="InterPro" id="IPR036860">
    <property type="entry name" value="SH2_dom_sf"/>
</dbReference>
<dbReference type="WBParaSite" id="ASIM_0000697401-mRNA-1">
    <property type="protein sequence ID" value="ASIM_0000697401-mRNA-1"/>
    <property type="gene ID" value="ASIM_0000697401"/>
</dbReference>
<dbReference type="OrthoDB" id="8815311at2759"/>
<dbReference type="InterPro" id="IPR000980">
    <property type="entry name" value="SH2"/>
</dbReference>
<evidence type="ECO:0000259" key="5">
    <source>
        <dbReference type="PROSITE" id="PS50001"/>
    </source>
</evidence>
<feature type="domain" description="SH2" evidence="5">
    <location>
        <begin position="7"/>
        <end position="80"/>
    </location>
</feature>
<evidence type="ECO:0000313" key="8">
    <source>
        <dbReference type="WBParaSite" id="ASIM_0000697401-mRNA-1"/>
    </source>
</evidence>
<evidence type="ECO:0000256" key="3">
    <source>
        <dbReference type="ARBA" id="ARBA00022912"/>
    </source>
</evidence>
<evidence type="ECO:0000256" key="2">
    <source>
        <dbReference type="ARBA" id="ARBA00022801"/>
    </source>
</evidence>
<dbReference type="Gene3D" id="3.30.505.10">
    <property type="entry name" value="SH2 domain"/>
    <property type="match status" value="1"/>
</dbReference>
<dbReference type="Pfam" id="PF00017">
    <property type="entry name" value="SH2"/>
    <property type="match status" value="1"/>
</dbReference>
<evidence type="ECO:0000256" key="4">
    <source>
        <dbReference type="PROSITE-ProRule" id="PRU00191"/>
    </source>
</evidence>
<accession>A0A0M3JH63</accession>
<reference evidence="6 7" key="2">
    <citation type="submission" date="2018-11" db="EMBL/GenBank/DDBJ databases">
        <authorList>
            <consortium name="Pathogen Informatics"/>
        </authorList>
    </citation>
    <scope>NUCLEOTIDE SEQUENCE [LARGE SCALE GENOMIC DNA]</scope>
</reference>
<organism evidence="8">
    <name type="scientific">Anisakis simplex</name>
    <name type="common">Herring worm</name>
    <dbReference type="NCBI Taxonomy" id="6269"/>
    <lineage>
        <taxon>Eukaryota</taxon>
        <taxon>Metazoa</taxon>
        <taxon>Ecdysozoa</taxon>
        <taxon>Nematoda</taxon>
        <taxon>Chromadorea</taxon>
        <taxon>Rhabditida</taxon>
        <taxon>Spirurina</taxon>
        <taxon>Ascaridomorpha</taxon>
        <taxon>Ascaridoidea</taxon>
        <taxon>Anisakidae</taxon>
        <taxon>Anisakis</taxon>
        <taxon>Anisakis simplex complex</taxon>
    </lineage>
</organism>
<name>A0A0M3JH63_ANISI</name>
<dbReference type="GO" id="GO:0030154">
    <property type="term" value="P:cell differentiation"/>
    <property type="evidence" value="ECO:0007669"/>
    <property type="project" value="TreeGrafter"/>
</dbReference>
<dbReference type="PANTHER" id="PTHR46257:SF3">
    <property type="entry name" value="TYROSINE-PROTEIN PHOSPHATASE CORKSCREW"/>
    <property type="match status" value="1"/>
</dbReference>
<keyword evidence="3" id="KW-0904">Protein phosphatase</keyword>
<evidence type="ECO:0000313" key="6">
    <source>
        <dbReference type="EMBL" id="VDK27698.1"/>
    </source>
</evidence>
<keyword evidence="4" id="KW-0727">SH2 domain</keyword>
<reference evidence="8" key="1">
    <citation type="submission" date="2017-02" db="UniProtKB">
        <authorList>
            <consortium name="WormBaseParasite"/>
        </authorList>
    </citation>
    <scope>IDENTIFICATION</scope>
</reference>